<protein>
    <submittedName>
        <fullName evidence="7">O-antigen ligase</fullName>
    </submittedName>
</protein>
<evidence type="ECO:0000256" key="3">
    <source>
        <dbReference type="ARBA" id="ARBA00022989"/>
    </source>
</evidence>
<sequence>MSEKAAVPCNPVHDVRAWQDVAAKSVLLFFGIALWSKWLSLGTGILLTFVWILDNGPRRLGQIIKEPLVLGILLLCAVLALGLLWADYPEAGRMKWRRYFGFLVFIPFLSLLNRDRLPWAIAGLLAGYIIVLLAGVYQWAVSGVQGIPLLNMSYLVFSSLLGIGVILLLYLAVTIDEIKWKCALGLGSLFLLLIQFGQYGRGPLLATLLAVFLLVFLTYKTEKKALLGIITSLALVVAVLVYGSNSFQARLEQVEVEVKLSQQGKYDTSLGYRLAMWDVGLHGILEHPFFGHGTGMPESYFEKTVATYKGGIYRDLPQYVGASHYHNDWIEIGMHTGALGILVYGFFLWSWFQTLRSHRLPVLGAALVFFIFLSGLTDTFALYSKVPTFLVVITAIAIAWQREREGRKWAEKSGSFIQQSSARPDSQA</sequence>
<keyword evidence="2 5" id="KW-0812">Transmembrane</keyword>
<feature type="transmembrane region" description="Helical" evidence="5">
    <location>
        <begin position="332"/>
        <end position="352"/>
    </location>
</feature>
<evidence type="ECO:0000259" key="6">
    <source>
        <dbReference type="Pfam" id="PF04932"/>
    </source>
</evidence>
<gene>
    <name evidence="7" type="ORF">SAMN05216404_102230</name>
</gene>
<keyword evidence="4 5" id="KW-0472">Membrane</keyword>
<feature type="domain" description="O-antigen ligase-related" evidence="6">
    <location>
        <begin position="187"/>
        <end position="344"/>
    </location>
</feature>
<dbReference type="AlphaFoldDB" id="A0A1H8DCE2"/>
<proteinExistence type="predicted"/>
<name>A0A1H8DCE2_9PROT</name>
<reference evidence="7 8" key="1">
    <citation type="submission" date="2016-10" db="EMBL/GenBank/DDBJ databases">
        <authorList>
            <person name="de Groot N.N."/>
        </authorList>
    </citation>
    <scope>NUCLEOTIDE SEQUENCE [LARGE SCALE GENOMIC DNA]</scope>
    <source>
        <strain evidence="7 8">Nl18</strain>
    </source>
</reference>
<feature type="transmembrane region" description="Helical" evidence="5">
    <location>
        <begin position="152"/>
        <end position="173"/>
    </location>
</feature>
<dbReference type="InterPro" id="IPR051533">
    <property type="entry name" value="WaaL-like"/>
</dbReference>
<feature type="transmembrane region" description="Helical" evidence="5">
    <location>
        <begin position="119"/>
        <end position="140"/>
    </location>
</feature>
<feature type="transmembrane region" description="Helical" evidence="5">
    <location>
        <begin position="226"/>
        <end position="244"/>
    </location>
</feature>
<dbReference type="Pfam" id="PF04932">
    <property type="entry name" value="Wzy_C"/>
    <property type="match status" value="1"/>
</dbReference>
<dbReference type="GO" id="GO:0016874">
    <property type="term" value="F:ligase activity"/>
    <property type="evidence" value="ECO:0007669"/>
    <property type="project" value="UniProtKB-KW"/>
</dbReference>
<keyword evidence="7" id="KW-0436">Ligase</keyword>
<dbReference type="Proteomes" id="UP000183898">
    <property type="component" value="Unassembled WGS sequence"/>
</dbReference>
<feature type="transmembrane region" description="Helical" evidence="5">
    <location>
        <begin position="359"/>
        <end position="376"/>
    </location>
</feature>
<feature type="transmembrane region" description="Helical" evidence="5">
    <location>
        <begin position="382"/>
        <end position="400"/>
    </location>
</feature>
<comment type="subcellular location">
    <subcellularLocation>
        <location evidence="1">Membrane</location>
        <topology evidence="1">Multi-pass membrane protein</topology>
    </subcellularLocation>
</comment>
<feature type="transmembrane region" description="Helical" evidence="5">
    <location>
        <begin position="26"/>
        <end position="52"/>
    </location>
</feature>
<dbReference type="EMBL" id="FOCT01000002">
    <property type="protein sequence ID" value="SEN04919.1"/>
    <property type="molecule type" value="Genomic_DNA"/>
</dbReference>
<evidence type="ECO:0000256" key="1">
    <source>
        <dbReference type="ARBA" id="ARBA00004141"/>
    </source>
</evidence>
<accession>A0A1H8DCE2</accession>
<feature type="transmembrane region" description="Helical" evidence="5">
    <location>
        <begin position="202"/>
        <end position="219"/>
    </location>
</feature>
<dbReference type="PANTHER" id="PTHR37422:SF17">
    <property type="entry name" value="O-ANTIGEN LIGASE"/>
    <property type="match status" value="1"/>
</dbReference>
<dbReference type="InterPro" id="IPR007016">
    <property type="entry name" value="O-antigen_ligase-rel_domated"/>
</dbReference>
<dbReference type="RefSeq" id="WP_081353660.1">
    <property type="nucleotide sequence ID" value="NZ_FOCT01000002.1"/>
</dbReference>
<evidence type="ECO:0000256" key="5">
    <source>
        <dbReference type="SAM" id="Phobius"/>
    </source>
</evidence>
<feature type="transmembrane region" description="Helical" evidence="5">
    <location>
        <begin position="64"/>
        <end position="84"/>
    </location>
</feature>
<feature type="transmembrane region" description="Helical" evidence="5">
    <location>
        <begin position="96"/>
        <end position="112"/>
    </location>
</feature>
<feature type="transmembrane region" description="Helical" evidence="5">
    <location>
        <begin position="180"/>
        <end position="196"/>
    </location>
</feature>
<evidence type="ECO:0000256" key="2">
    <source>
        <dbReference type="ARBA" id="ARBA00022692"/>
    </source>
</evidence>
<organism evidence="7 8">
    <name type="scientific">Nitrosospira multiformis</name>
    <dbReference type="NCBI Taxonomy" id="1231"/>
    <lineage>
        <taxon>Bacteria</taxon>
        <taxon>Pseudomonadati</taxon>
        <taxon>Pseudomonadota</taxon>
        <taxon>Betaproteobacteria</taxon>
        <taxon>Nitrosomonadales</taxon>
        <taxon>Nitrosomonadaceae</taxon>
        <taxon>Nitrosospira</taxon>
    </lineage>
</organism>
<evidence type="ECO:0000313" key="7">
    <source>
        <dbReference type="EMBL" id="SEN04919.1"/>
    </source>
</evidence>
<evidence type="ECO:0000256" key="4">
    <source>
        <dbReference type="ARBA" id="ARBA00023136"/>
    </source>
</evidence>
<keyword evidence="3 5" id="KW-1133">Transmembrane helix</keyword>
<dbReference type="PANTHER" id="PTHR37422">
    <property type="entry name" value="TEICHURONIC ACID BIOSYNTHESIS PROTEIN TUAE"/>
    <property type="match status" value="1"/>
</dbReference>
<evidence type="ECO:0000313" key="8">
    <source>
        <dbReference type="Proteomes" id="UP000183898"/>
    </source>
</evidence>
<dbReference type="GO" id="GO:0016020">
    <property type="term" value="C:membrane"/>
    <property type="evidence" value="ECO:0007669"/>
    <property type="project" value="UniProtKB-SubCell"/>
</dbReference>